<keyword evidence="1" id="KW-0233">DNA recombination</keyword>
<evidence type="ECO:0000313" key="4">
    <source>
        <dbReference type="EMBL" id="BCJ64603.1"/>
    </source>
</evidence>
<dbReference type="InterPro" id="IPR011010">
    <property type="entry name" value="DNA_brk_join_enz"/>
</dbReference>
<sequence>MKSFEVRIWEIGKRAIRGKTWYRVRWTVEGASKPFEELFQKKALANSFRSELVKAANDGQPFDTETGRPLAEVRARNATTWYGHVRAYMERKWPRLAAKSRRGTVEALTDVTLLLTRPGRRGRPANDVLREALYNYALNPRRWSDEPSSAQAEALTWLEQASLPVVELEDVAKVRRVLDGLCVRLDGKAAAASTIRRKRAIFYNAIGYAVELGYLDANPIDRIQWTAPEVATAIDRRVVANPVQVASLLEALEGLGNRASRLTAFFGCLYYAGTRPSEAADLRRADCVLPGRCIDCDADLPDVTAAPVGACRHEKIEYGWGRIILAETAPRSGTAWTDDGQAHERRGLKHRARTDTRPVPIPPQLVALLHKHVAKHDTAPDGRLFRGLHGGPLSESVYDRWWKLARVQAFTSAQVASPLARRPYDLRHAAASLWLNAGVPATEVARRLGHSVAVLLRVYANCLDGGEDGVNNRIGDALG</sequence>
<dbReference type="EMBL" id="AP023359">
    <property type="protein sequence ID" value="BCJ64603.1"/>
    <property type="molecule type" value="Genomic_DNA"/>
</dbReference>
<accession>A0A810MYD2</accession>
<dbReference type="RefSeq" id="WP_246568436.1">
    <property type="nucleotide sequence ID" value="NZ_AP023359.1"/>
</dbReference>
<dbReference type="InterPro" id="IPR002104">
    <property type="entry name" value="Integrase_catalytic"/>
</dbReference>
<evidence type="ECO:0000256" key="2">
    <source>
        <dbReference type="SAM" id="MobiDB-lite"/>
    </source>
</evidence>
<evidence type="ECO:0000259" key="3">
    <source>
        <dbReference type="PROSITE" id="PS51898"/>
    </source>
</evidence>
<dbReference type="Proteomes" id="UP000680866">
    <property type="component" value="Chromosome"/>
</dbReference>
<feature type="domain" description="Tyr recombinase" evidence="3">
    <location>
        <begin position="234"/>
        <end position="474"/>
    </location>
</feature>
<dbReference type="PANTHER" id="PTHR30349:SF64">
    <property type="entry name" value="PROPHAGE INTEGRASE INTD-RELATED"/>
    <property type="match status" value="1"/>
</dbReference>
<name>A0A810MYD2_9ACTN</name>
<dbReference type="AlphaFoldDB" id="A0A810MYD2"/>
<dbReference type="KEGG" id="pry:Prubr_16240"/>
<dbReference type="GO" id="GO:0003677">
    <property type="term" value="F:DNA binding"/>
    <property type="evidence" value="ECO:0007669"/>
    <property type="project" value="InterPro"/>
</dbReference>
<proteinExistence type="predicted"/>
<dbReference type="InterPro" id="IPR050090">
    <property type="entry name" value="Tyrosine_recombinase_XerCD"/>
</dbReference>
<dbReference type="PANTHER" id="PTHR30349">
    <property type="entry name" value="PHAGE INTEGRASE-RELATED"/>
    <property type="match status" value="1"/>
</dbReference>
<reference evidence="4" key="1">
    <citation type="submission" date="2020-08" db="EMBL/GenBank/DDBJ databases">
        <title>Whole genome shotgun sequence of Polymorphospora rubra NBRC 101157.</title>
        <authorList>
            <person name="Komaki H."/>
            <person name="Tamura T."/>
        </authorList>
    </citation>
    <scope>NUCLEOTIDE SEQUENCE</scope>
    <source>
        <strain evidence="4">NBRC 101157</strain>
    </source>
</reference>
<dbReference type="InterPro" id="IPR013762">
    <property type="entry name" value="Integrase-like_cat_sf"/>
</dbReference>
<dbReference type="SUPFAM" id="SSF56349">
    <property type="entry name" value="DNA breaking-rejoining enzymes"/>
    <property type="match status" value="1"/>
</dbReference>
<organism evidence="4 5">
    <name type="scientific">Polymorphospora rubra</name>
    <dbReference type="NCBI Taxonomy" id="338584"/>
    <lineage>
        <taxon>Bacteria</taxon>
        <taxon>Bacillati</taxon>
        <taxon>Actinomycetota</taxon>
        <taxon>Actinomycetes</taxon>
        <taxon>Micromonosporales</taxon>
        <taxon>Micromonosporaceae</taxon>
        <taxon>Polymorphospora</taxon>
    </lineage>
</organism>
<keyword evidence="5" id="KW-1185">Reference proteome</keyword>
<dbReference type="Pfam" id="PF00589">
    <property type="entry name" value="Phage_integrase"/>
    <property type="match status" value="1"/>
</dbReference>
<feature type="region of interest" description="Disordered" evidence="2">
    <location>
        <begin position="334"/>
        <end position="356"/>
    </location>
</feature>
<gene>
    <name evidence="4" type="ORF">Prubr_16240</name>
</gene>
<protein>
    <submittedName>
        <fullName evidence="4">Site-specific integrase</fullName>
    </submittedName>
</protein>
<evidence type="ECO:0000313" key="5">
    <source>
        <dbReference type="Proteomes" id="UP000680866"/>
    </source>
</evidence>
<dbReference type="Gene3D" id="1.10.443.10">
    <property type="entry name" value="Intergrase catalytic core"/>
    <property type="match status" value="1"/>
</dbReference>
<dbReference type="GO" id="GO:0015074">
    <property type="term" value="P:DNA integration"/>
    <property type="evidence" value="ECO:0007669"/>
    <property type="project" value="InterPro"/>
</dbReference>
<dbReference type="GO" id="GO:0006310">
    <property type="term" value="P:DNA recombination"/>
    <property type="evidence" value="ECO:0007669"/>
    <property type="project" value="UniProtKB-KW"/>
</dbReference>
<dbReference type="PROSITE" id="PS51898">
    <property type="entry name" value="TYR_RECOMBINASE"/>
    <property type="match status" value="1"/>
</dbReference>
<evidence type="ECO:0000256" key="1">
    <source>
        <dbReference type="ARBA" id="ARBA00023172"/>
    </source>
</evidence>